<dbReference type="InterPro" id="IPR050750">
    <property type="entry name" value="C5-MTase"/>
</dbReference>
<dbReference type="Gene3D" id="3.90.120.10">
    <property type="entry name" value="DNA Methylase, subunit A, domain 2"/>
    <property type="match status" value="2"/>
</dbReference>
<evidence type="ECO:0000313" key="8">
    <source>
        <dbReference type="EMBL" id="ORY47969.1"/>
    </source>
</evidence>
<reference evidence="8 9" key="1">
    <citation type="submission" date="2016-08" db="EMBL/GenBank/DDBJ databases">
        <title>A Parts List for Fungal Cellulosomes Revealed by Comparative Genomics.</title>
        <authorList>
            <consortium name="DOE Joint Genome Institute"/>
            <person name="Haitjema C.H."/>
            <person name="Gilmore S.P."/>
            <person name="Henske J.K."/>
            <person name="Solomon K.V."/>
            <person name="De Groot R."/>
            <person name="Kuo A."/>
            <person name="Mondo S.J."/>
            <person name="Salamov A.A."/>
            <person name="Labutti K."/>
            <person name="Zhao Z."/>
            <person name="Chiniquy J."/>
            <person name="Barry K."/>
            <person name="Brewer H.M."/>
            <person name="Purvine S.O."/>
            <person name="Wright A.T."/>
            <person name="Boxma B."/>
            <person name="Van Alen T."/>
            <person name="Hackstein J.H."/>
            <person name="Baker S.E."/>
            <person name="Grigoriev I.V."/>
            <person name="O'Malley M.A."/>
        </authorList>
    </citation>
    <scope>NUCLEOTIDE SEQUENCE [LARGE SCALE GENOMIC DNA]</scope>
    <source>
        <strain evidence="8 9">G1</strain>
    </source>
</reference>
<dbReference type="GO" id="GO:0008168">
    <property type="term" value="F:methyltransferase activity"/>
    <property type="evidence" value="ECO:0007669"/>
    <property type="project" value="UniProtKB-KW"/>
</dbReference>
<dbReference type="GO" id="GO:0005634">
    <property type="term" value="C:nucleus"/>
    <property type="evidence" value="ECO:0007669"/>
    <property type="project" value="TreeGrafter"/>
</dbReference>
<dbReference type="PROSITE" id="PS51679">
    <property type="entry name" value="SAM_MT_C5"/>
    <property type="match status" value="1"/>
</dbReference>
<dbReference type="InterPro" id="IPR029063">
    <property type="entry name" value="SAM-dependent_MTases_sf"/>
</dbReference>
<evidence type="ECO:0000313" key="9">
    <source>
        <dbReference type="Proteomes" id="UP000193920"/>
    </source>
</evidence>
<dbReference type="InterPro" id="IPR001525">
    <property type="entry name" value="C5_MeTfrase"/>
</dbReference>
<evidence type="ECO:0000256" key="3">
    <source>
        <dbReference type="ARBA" id="ARBA00022691"/>
    </source>
</evidence>
<dbReference type="Gene3D" id="3.40.50.150">
    <property type="entry name" value="Vaccinia Virus protein VP39"/>
    <property type="match status" value="1"/>
</dbReference>
<dbReference type="InterPro" id="IPR031303">
    <property type="entry name" value="C5_meth_CS"/>
</dbReference>
<gene>
    <name evidence="8" type="ORF">LY90DRAFT_8771</name>
</gene>
<keyword evidence="9" id="KW-1185">Reference proteome</keyword>
<evidence type="ECO:0000256" key="4">
    <source>
        <dbReference type="ARBA" id="ARBA00039081"/>
    </source>
</evidence>
<keyword evidence="3 7" id="KW-0949">S-adenosyl-L-methionine</keyword>
<dbReference type="PROSITE" id="PS00095">
    <property type="entry name" value="C5_MTASE_2"/>
    <property type="match status" value="1"/>
</dbReference>
<dbReference type="SUPFAM" id="SSF53335">
    <property type="entry name" value="S-adenosyl-L-methionine-dependent methyltransferases"/>
    <property type="match status" value="1"/>
</dbReference>
<dbReference type="PANTHER" id="PTHR46098:SF1">
    <property type="entry name" value="TRNA (CYTOSINE(38)-C(5))-METHYLTRANSFERASE"/>
    <property type="match status" value="1"/>
</dbReference>
<evidence type="ECO:0000256" key="1">
    <source>
        <dbReference type="ARBA" id="ARBA00022603"/>
    </source>
</evidence>
<dbReference type="STRING" id="1754190.A0A1Y2CLS8"/>
<dbReference type="GO" id="GO:0032259">
    <property type="term" value="P:methylation"/>
    <property type="evidence" value="ECO:0007669"/>
    <property type="project" value="UniProtKB-KW"/>
</dbReference>
<feature type="active site" evidence="7">
    <location>
        <position position="5"/>
    </location>
</feature>
<name>A0A1Y2CLS8_9FUNG</name>
<dbReference type="AlphaFoldDB" id="A0A1Y2CLS8"/>
<dbReference type="EMBL" id="MCOG01000103">
    <property type="protein sequence ID" value="ORY47969.1"/>
    <property type="molecule type" value="Genomic_DNA"/>
</dbReference>
<dbReference type="EC" id="2.1.1.204" evidence="4"/>
<evidence type="ECO:0000256" key="5">
    <source>
        <dbReference type="ARBA" id="ARBA00039681"/>
    </source>
</evidence>
<dbReference type="Pfam" id="PF00145">
    <property type="entry name" value="DNA_methylase"/>
    <property type="match status" value="1"/>
</dbReference>
<comment type="similarity">
    <text evidence="7">Belongs to the class I-like SAM-binding methyltransferase superfamily. C5-methyltransferase family.</text>
</comment>
<keyword evidence="1 7" id="KW-0489">Methyltransferase</keyword>
<sequence>MSPPCQPYTRGGKELDDEDKRAAGLLNLIKILPKLDPPPKYIFLENVVNFEKSRSRERLIKQLDEIGYEMNEHLVTPTQFGIPNDRARYYLSARLPLLKKTEKGKYLDNCKFYREPNFIEKVNESELIPLYNYREDLNTEEESKYHVPDEYILKRYKFRFEVALLHAFPIKYKFLNENSKAPDYTKVSKHGFSFPETMTKIQRYRALGNSLNVYVVAMLLKHVLFNYDNKDFQ</sequence>
<keyword evidence="2 7" id="KW-0808">Transferase</keyword>
<evidence type="ECO:0000256" key="2">
    <source>
        <dbReference type="ARBA" id="ARBA00022679"/>
    </source>
</evidence>
<accession>A0A1Y2CLS8</accession>
<dbReference type="PANTHER" id="PTHR46098">
    <property type="entry name" value="TRNA (CYTOSINE(38)-C(5))-METHYLTRANSFERASE"/>
    <property type="match status" value="1"/>
</dbReference>
<protein>
    <recommendedName>
        <fullName evidence="5">tRNA (cytosine(38)-C(5))-methyltransferase</fullName>
        <ecNumber evidence="4">2.1.1.204</ecNumber>
    </recommendedName>
    <alternativeName>
        <fullName evidence="6">DNA (cytosine-5)-methyltransferase-like protein 2</fullName>
    </alternativeName>
</protein>
<evidence type="ECO:0000256" key="7">
    <source>
        <dbReference type="PROSITE-ProRule" id="PRU01016"/>
    </source>
</evidence>
<dbReference type="OrthoDB" id="414133at2759"/>
<dbReference type="Proteomes" id="UP000193920">
    <property type="component" value="Unassembled WGS sequence"/>
</dbReference>
<organism evidence="8 9">
    <name type="scientific">Neocallimastix californiae</name>
    <dbReference type="NCBI Taxonomy" id="1754190"/>
    <lineage>
        <taxon>Eukaryota</taxon>
        <taxon>Fungi</taxon>
        <taxon>Fungi incertae sedis</taxon>
        <taxon>Chytridiomycota</taxon>
        <taxon>Chytridiomycota incertae sedis</taxon>
        <taxon>Neocallimastigomycetes</taxon>
        <taxon>Neocallimastigales</taxon>
        <taxon>Neocallimastigaceae</taxon>
        <taxon>Neocallimastix</taxon>
    </lineage>
</organism>
<evidence type="ECO:0000256" key="6">
    <source>
        <dbReference type="ARBA" id="ARBA00042810"/>
    </source>
</evidence>
<comment type="caution">
    <text evidence="8">The sequence shown here is derived from an EMBL/GenBank/DDBJ whole genome shotgun (WGS) entry which is preliminary data.</text>
</comment>
<proteinExistence type="inferred from homology"/>